<dbReference type="EMBL" id="QJNU01000022">
    <property type="protein sequence ID" value="RYP10131.1"/>
    <property type="molecule type" value="Genomic_DNA"/>
</dbReference>
<name>A0A4Q4TS10_9PEZI</name>
<feature type="region of interest" description="Disordered" evidence="2">
    <location>
        <begin position="249"/>
        <end position="274"/>
    </location>
</feature>
<protein>
    <recommendedName>
        <fullName evidence="3">Kinetochore protein Sos7 coiled-coil domain-containing protein</fullName>
    </recommendedName>
</protein>
<dbReference type="Gene3D" id="1.10.287.1490">
    <property type="match status" value="1"/>
</dbReference>
<feature type="region of interest" description="Disordered" evidence="2">
    <location>
        <begin position="35"/>
        <end position="69"/>
    </location>
</feature>
<dbReference type="PANTHER" id="PTHR37329">
    <property type="entry name" value="KINETOCHORE PROTEIN SOS7"/>
    <property type="match status" value="1"/>
</dbReference>
<dbReference type="InterPro" id="IPR037475">
    <property type="entry name" value="Sos7"/>
</dbReference>
<evidence type="ECO:0000256" key="1">
    <source>
        <dbReference type="SAM" id="Coils"/>
    </source>
</evidence>
<proteinExistence type="predicted"/>
<comment type="caution">
    <text evidence="4">The sequence shown here is derived from an EMBL/GenBank/DDBJ whole genome shotgun (WGS) entry which is preliminary data.</text>
</comment>
<evidence type="ECO:0000259" key="3">
    <source>
        <dbReference type="Pfam" id="PF20882"/>
    </source>
</evidence>
<organism evidence="4 5">
    <name type="scientific">Monosporascus ibericus</name>
    <dbReference type="NCBI Taxonomy" id="155417"/>
    <lineage>
        <taxon>Eukaryota</taxon>
        <taxon>Fungi</taxon>
        <taxon>Dikarya</taxon>
        <taxon>Ascomycota</taxon>
        <taxon>Pezizomycotina</taxon>
        <taxon>Sordariomycetes</taxon>
        <taxon>Xylariomycetidae</taxon>
        <taxon>Xylariales</taxon>
        <taxon>Xylariales incertae sedis</taxon>
        <taxon>Monosporascus</taxon>
    </lineage>
</organism>
<keyword evidence="5" id="KW-1185">Reference proteome</keyword>
<dbReference type="Pfam" id="PF20882">
    <property type="entry name" value="Sos7"/>
    <property type="match status" value="1"/>
</dbReference>
<dbReference type="PANTHER" id="PTHR37329:SF1">
    <property type="entry name" value="KINETOCHORE PROTEIN SOS7"/>
    <property type="match status" value="1"/>
</dbReference>
<dbReference type="STRING" id="155417.A0A4Q4TS10"/>
<reference evidence="4 5" key="1">
    <citation type="submission" date="2018-06" db="EMBL/GenBank/DDBJ databases">
        <title>Complete Genomes of Monosporascus.</title>
        <authorList>
            <person name="Robinson A.J."/>
            <person name="Natvig D.O."/>
        </authorList>
    </citation>
    <scope>NUCLEOTIDE SEQUENCE [LARGE SCALE GENOMIC DNA]</scope>
    <source>
        <strain evidence="4 5">CBS 110550</strain>
    </source>
</reference>
<dbReference type="GO" id="GO:0051315">
    <property type="term" value="P:attachment of mitotic spindle microtubules to kinetochore"/>
    <property type="evidence" value="ECO:0007669"/>
    <property type="project" value="TreeGrafter"/>
</dbReference>
<dbReference type="InterPro" id="IPR048781">
    <property type="entry name" value="Sos7_CC"/>
</dbReference>
<dbReference type="OrthoDB" id="18959at2759"/>
<evidence type="ECO:0000313" key="4">
    <source>
        <dbReference type="EMBL" id="RYP10131.1"/>
    </source>
</evidence>
<dbReference type="GO" id="GO:0000776">
    <property type="term" value="C:kinetochore"/>
    <property type="evidence" value="ECO:0007669"/>
    <property type="project" value="InterPro"/>
</dbReference>
<sequence length="300" mass="33705">MAPPTAEDVLTALHSLNATHEITILKLSEPISATIAQQKPQDQQKQQQRTSDISTSSLQQEDATTPSSLEADLTHYRELFAKLRFSYVEQVTKEKFIRAIVGDPPLIVTPQENVDLERRNLAAKAALKALKTEVADLATELERRARELSRRYEGVRLETSRLGELPAEIAGLEDAVARLREQAQGSGGGGHPDRTDNPDLSLPLAKTLELVEARKRQRAELDRQLEQLQSQVPRKKKELERLQAELQPLEAKRQNSTAAAKEARRRKDQALGGVEDDLEERGRWYRAADATLRQMLEIES</sequence>
<dbReference type="Proteomes" id="UP000293360">
    <property type="component" value="Unassembled WGS sequence"/>
</dbReference>
<dbReference type="AlphaFoldDB" id="A0A4Q4TS10"/>
<evidence type="ECO:0000313" key="5">
    <source>
        <dbReference type="Proteomes" id="UP000293360"/>
    </source>
</evidence>
<feature type="region of interest" description="Disordered" evidence="2">
    <location>
        <begin position="181"/>
        <end position="201"/>
    </location>
</feature>
<feature type="compositionally biased region" description="Low complexity" evidence="2">
    <location>
        <begin position="37"/>
        <end position="48"/>
    </location>
</feature>
<feature type="compositionally biased region" description="Polar residues" evidence="2">
    <location>
        <begin position="49"/>
        <end position="68"/>
    </location>
</feature>
<feature type="domain" description="Kinetochore protein Sos7 coiled-coil" evidence="3">
    <location>
        <begin position="78"/>
        <end position="152"/>
    </location>
</feature>
<evidence type="ECO:0000256" key="2">
    <source>
        <dbReference type="SAM" id="MobiDB-lite"/>
    </source>
</evidence>
<dbReference type="GO" id="GO:0034501">
    <property type="term" value="P:protein localization to kinetochore"/>
    <property type="evidence" value="ECO:0007669"/>
    <property type="project" value="InterPro"/>
</dbReference>
<accession>A0A4Q4TS10</accession>
<keyword evidence="1" id="KW-0175">Coiled coil</keyword>
<feature type="coiled-coil region" evidence="1">
    <location>
        <begin position="113"/>
        <end position="158"/>
    </location>
</feature>
<gene>
    <name evidence="4" type="ORF">DL764_000841</name>
</gene>